<dbReference type="Gene3D" id="3.30.70.80">
    <property type="entry name" value="Peptidase S8 propeptide/proteinase inhibitor I9"/>
    <property type="match status" value="1"/>
</dbReference>
<proteinExistence type="predicted"/>
<comment type="caution">
    <text evidence="1">The sequence shown here is derived from an EMBL/GenBank/DDBJ whole genome shotgun (WGS) entry which is preliminary data.</text>
</comment>
<evidence type="ECO:0008006" key="3">
    <source>
        <dbReference type="Google" id="ProtNLM"/>
    </source>
</evidence>
<dbReference type="SUPFAM" id="SSF54897">
    <property type="entry name" value="Protease propeptides/inhibitors"/>
    <property type="match status" value="1"/>
</dbReference>
<dbReference type="OrthoDB" id="10364818at2759"/>
<gene>
    <name evidence="1" type="ORF">N0V93_007231</name>
</gene>
<protein>
    <recommendedName>
        <fullName evidence="3">Inhibitor I9 domain-containing protein</fullName>
    </recommendedName>
</protein>
<organism evidence="1 2">
    <name type="scientific">Gnomoniopsis smithogilvyi</name>
    <dbReference type="NCBI Taxonomy" id="1191159"/>
    <lineage>
        <taxon>Eukaryota</taxon>
        <taxon>Fungi</taxon>
        <taxon>Dikarya</taxon>
        <taxon>Ascomycota</taxon>
        <taxon>Pezizomycotina</taxon>
        <taxon>Sordariomycetes</taxon>
        <taxon>Sordariomycetidae</taxon>
        <taxon>Diaporthales</taxon>
        <taxon>Gnomoniaceae</taxon>
        <taxon>Gnomoniopsis</taxon>
    </lineage>
</organism>
<sequence length="80" mass="8554">MAKKSFIVSLAKSSTKDQVEAAAKQAEEKGWTVTNKYTATIKGFSIEKDIPEGEIQASEAQIQSIDGVESFEADGAVSTQ</sequence>
<keyword evidence="2" id="KW-1185">Reference proteome</keyword>
<dbReference type="EMBL" id="JAPEVB010000004">
    <property type="protein sequence ID" value="KAJ4389759.1"/>
    <property type="molecule type" value="Genomic_DNA"/>
</dbReference>
<name>A0A9W8YQZ0_9PEZI</name>
<dbReference type="AlphaFoldDB" id="A0A9W8YQZ0"/>
<evidence type="ECO:0000313" key="2">
    <source>
        <dbReference type="Proteomes" id="UP001140453"/>
    </source>
</evidence>
<dbReference type="InterPro" id="IPR037045">
    <property type="entry name" value="S8pro/Inhibitor_I9_sf"/>
</dbReference>
<reference evidence="1" key="1">
    <citation type="submission" date="2022-10" db="EMBL/GenBank/DDBJ databases">
        <title>Tapping the CABI collections for fungal endophytes: first genome assemblies for Collariella, Neodidymelliopsis, Ascochyta clinopodiicola, Didymella pomorum, Didymosphaeria variabile, Neocosmospora piperis and Neocucurbitaria cava.</title>
        <authorList>
            <person name="Hill R."/>
        </authorList>
    </citation>
    <scope>NUCLEOTIDE SEQUENCE</scope>
    <source>
        <strain evidence="1">IMI 355082</strain>
    </source>
</reference>
<dbReference type="Proteomes" id="UP001140453">
    <property type="component" value="Unassembled WGS sequence"/>
</dbReference>
<evidence type="ECO:0000313" key="1">
    <source>
        <dbReference type="EMBL" id="KAJ4389759.1"/>
    </source>
</evidence>
<accession>A0A9W8YQZ0</accession>